<accession>A0ABR1FPR9</accession>
<protein>
    <submittedName>
        <fullName evidence="2">Uncharacterized protein</fullName>
    </submittedName>
</protein>
<keyword evidence="1" id="KW-0732">Signal</keyword>
<feature type="signal peptide" evidence="1">
    <location>
        <begin position="1"/>
        <end position="17"/>
    </location>
</feature>
<dbReference type="Proteomes" id="UP001363151">
    <property type="component" value="Unassembled WGS sequence"/>
</dbReference>
<keyword evidence="3" id="KW-1185">Reference proteome</keyword>
<proteinExistence type="predicted"/>
<evidence type="ECO:0000313" key="2">
    <source>
        <dbReference type="EMBL" id="KAK7235093.1"/>
    </source>
</evidence>
<organism evidence="2 3">
    <name type="scientific">Aureococcus anophagefferens</name>
    <name type="common">Harmful bloom alga</name>
    <dbReference type="NCBI Taxonomy" id="44056"/>
    <lineage>
        <taxon>Eukaryota</taxon>
        <taxon>Sar</taxon>
        <taxon>Stramenopiles</taxon>
        <taxon>Ochrophyta</taxon>
        <taxon>Pelagophyceae</taxon>
        <taxon>Pelagomonadales</taxon>
        <taxon>Pelagomonadaceae</taxon>
        <taxon>Aureococcus</taxon>
    </lineage>
</organism>
<name>A0ABR1FPR9_AURAN</name>
<sequence length="274" mass="29594">MRRLLFFLLFFLRPAAARRKHPHYYKTRIVNGTKRDCLCGACDNASFAHYRLADTYKGVRPAALTRYACFWPASLACAYARTHAGRRDLPALLAAVDALEAARPAERIPGAAAWHLRLGDVAQDFDSTGGRYVYGRAYFEAVVARLPEDARSVTLVYSTTHAPCVGTAPADAVARSERYARDAAAYLEGRNFTVAARRDRDPDDDLLFMARADALVLGGGGFSLLAARVAFATRDPAPLVYGVAAARQVADAGAPEQAGVGGDPRVVDVFAEAP</sequence>
<evidence type="ECO:0000256" key="1">
    <source>
        <dbReference type="SAM" id="SignalP"/>
    </source>
</evidence>
<comment type="caution">
    <text evidence="2">The sequence shown here is derived from an EMBL/GenBank/DDBJ whole genome shotgun (WGS) entry which is preliminary data.</text>
</comment>
<reference evidence="2 3" key="1">
    <citation type="submission" date="2024-03" db="EMBL/GenBank/DDBJ databases">
        <title>Aureococcus anophagefferens CCMP1851 and Kratosvirus quantuckense: Draft genome of a second virus-susceptible host strain in the model system.</title>
        <authorList>
            <person name="Chase E."/>
            <person name="Truchon A.R."/>
            <person name="Schepens W."/>
            <person name="Wilhelm S.W."/>
        </authorList>
    </citation>
    <scope>NUCLEOTIDE SEQUENCE [LARGE SCALE GENOMIC DNA]</scope>
    <source>
        <strain evidence="2 3">CCMP1851</strain>
    </source>
</reference>
<dbReference type="EMBL" id="JBBJCI010000298">
    <property type="protein sequence ID" value="KAK7235093.1"/>
    <property type="molecule type" value="Genomic_DNA"/>
</dbReference>
<gene>
    <name evidence="2" type="ORF">SO694_00140056</name>
</gene>
<evidence type="ECO:0000313" key="3">
    <source>
        <dbReference type="Proteomes" id="UP001363151"/>
    </source>
</evidence>
<feature type="chain" id="PRO_5045751260" evidence="1">
    <location>
        <begin position="18"/>
        <end position="274"/>
    </location>
</feature>